<keyword evidence="7" id="KW-0862">Zinc</keyword>
<comment type="function">
    <text evidence="13">Introduces a single-strand break via transesterification at a target site in duplex DNA. Releases the supercoiling and torsional tension of DNA introduced during the DNA replication and transcription by transiently cleaving and rejoining one strand of the DNA duplex. The scissile phosphodiester is attacked by the catalytic tyrosine of the enzyme, resulting in the formation of a DNA-(5'-phosphotyrosyl)-enzyme intermediate and the expulsion of a 3'-OH DNA strand.</text>
</comment>
<evidence type="ECO:0000259" key="15">
    <source>
        <dbReference type="PROSITE" id="PS50158"/>
    </source>
</evidence>
<dbReference type="InterPro" id="IPR013826">
    <property type="entry name" value="Topo_IA_cen_sub3"/>
</dbReference>
<accession>A0ABD3IA20</accession>
<dbReference type="InterPro" id="IPR000380">
    <property type="entry name" value="Topo_IA"/>
</dbReference>
<dbReference type="EC" id="5.6.2.1" evidence="13"/>
<dbReference type="CDD" id="cd00186">
    <property type="entry name" value="TOP1Ac"/>
    <property type="match status" value="1"/>
</dbReference>
<evidence type="ECO:0000256" key="1">
    <source>
        <dbReference type="ARBA" id="ARBA00000213"/>
    </source>
</evidence>
<evidence type="ECO:0000256" key="9">
    <source>
        <dbReference type="ARBA" id="ARBA00023029"/>
    </source>
</evidence>
<dbReference type="SMART" id="SM00437">
    <property type="entry name" value="TOP1Ac"/>
    <property type="match status" value="1"/>
</dbReference>
<dbReference type="GO" id="GO:0008270">
    <property type="term" value="F:zinc ion binding"/>
    <property type="evidence" value="ECO:0007669"/>
    <property type="project" value="UniProtKB-KW"/>
</dbReference>
<evidence type="ECO:0000256" key="6">
    <source>
        <dbReference type="ARBA" id="ARBA00022771"/>
    </source>
</evidence>
<keyword evidence="10 13" id="KW-0238">DNA-binding</keyword>
<keyword evidence="6 12" id="KW-0863">Zinc-finger</keyword>
<dbReference type="Gene3D" id="2.70.20.10">
    <property type="entry name" value="Topoisomerase I, domain 3"/>
    <property type="match status" value="1"/>
</dbReference>
<dbReference type="Gene3D" id="3.40.50.140">
    <property type="match status" value="1"/>
</dbReference>
<evidence type="ECO:0000259" key="16">
    <source>
        <dbReference type="PROSITE" id="PS50880"/>
    </source>
</evidence>
<evidence type="ECO:0000256" key="12">
    <source>
        <dbReference type="PROSITE-ProRule" id="PRU00047"/>
    </source>
</evidence>
<dbReference type="Gene3D" id="1.10.460.10">
    <property type="entry name" value="Topoisomerase I, domain 2"/>
    <property type="match status" value="1"/>
</dbReference>
<dbReference type="InterPro" id="IPR023405">
    <property type="entry name" value="Topo_IA_core_domain"/>
</dbReference>
<feature type="domain" description="CCHC-type" evidence="15">
    <location>
        <begin position="780"/>
        <end position="795"/>
    </location>
</feature>
<dbReference type="FunFam" id="3.40.50.140:FF:000003">
    <property type="entry name" value="DNA topoisomerase"/>
    <property type="match status" value="1"/>
</dbReference>
<comment type="cofactor">
    <cofactor evidence="2">
        <name>Mg(2+)</name>
        <dbReference type="ChEBI" id="CHEBI:18420"/>
    </cofactor>
</comment>
<dbReference type="PROSITE" id="PS52039">
    <property type="entry name" value="TOPO_IA_2"/>
    <property type="match status" value="1"/>
</dbReference>
<dbReference type="SMART" id="SM00436">
    <property type="entry name" value="TOP1Bc"/>
    <property type="match status" value="1"/>
</dbReference>
<comment type="caution">
    <text evidence="18">The sequence shown here is derived from an EMBL/GenBank/DDBJ whole genome shotgun (WGS) entry which is preliminary data.</text>
</comment>
<dbReference type="InterPro" id="IPR006171">
    <property type="entry name" value="TOPRIM_dom"/>
</dbReference>
<evidence type="ECO:0000313" key="19">
    <source>
        <dbReference type="Proteomes" id="UP001633002"/>
    </source>
</evidence>
<dbReference type="AlphaFoldDB" id="A0ABD3IA20"/>
<dbReference type="SMART" id="SM00343">
    <property type="entry name" value="ZnF_C2HC"/>
    <property type="match status" value="1"/>
</dbReference>
<keyword evidence="11 13" id="KW-0413">Isomerase</keyword>
<dbReference type="PROSITE" id="PS50880">
    <property type="entry name" value="TOPRIM"/>
    <property type="match status" value="1"/>
</dbReference>
<keyword evidence="19" id="KW-1185">Reference proteome</keyword>
<gene>
    <name evidence="18" type="ORF">R1sor_018539</name>
</gene>
<dbReference type="InterPro" id="IPR003602">
    <property type="entry name" value="Topo_IA_DNA-bd_dom"/>
</dbReference>
<dbReference type="PROSITE" id="PS00396">
    <property type="entry name" value="TOPO_IA_1"/>
    <property type="match status" value="1"/>
</dbReference>
<evidence type="ECO:0000256" key="13">
    <source>
        <dbReference type="RuleBase" id="RU362092"/>
    </source>
</evidence>
<dbReference type="InterPro" id="IPR013824">
    <property type="entry name" value="Topo_IA_cen_sub1"/>
</dbReference>
<dbReference type="Pfam" id="PF01396">
    <property type="entry name" value="Zn_ribbon_Top1"/>
    <property type="match status" value="1"/>
</dbReference>
<evidence type="ECO:0000256" key="7">
    <source>
        <dbReference type="ARBA" id="ARBA00022833"/>
    </source>
</evidence>
<comment type="similarity">
    <text evidence="3 13">Belongs to the type IA topoisomerase family.</text>
</comment>
<proteinExistence type="inferred from homology"/>
<dbReference type="FunFam" id="1.10.290.10:FF:000003">
    <property type="entry name" value="DNA topoisomerase"/>
    <property type="match status" value="1"/>
</dbReference>
<evidence type="ECO:0000313" key="18">
    <source>
        <dbReference type="EMBL" id="KAL3700517.1"/>
    </source>
</evidence>
<keyword evidence="4" id="KW-0479">Metal-binding</keyword>
<dbReference type="PROSITE" id="PS50158">
    <property type="entry name" value="ZF_CCHC"/>
    <property type="match status" value="1"/>
</dbReference>
<dbReference type="EMBL" id="JBJQOH010000001">
    <property type="protein sequence ID" value="KAL3700517.1"/>
    <property type="molecule type" value="Genomic_DNA"/>
</dbReference>
<dbReference type="InterPro" id="IPR036875">
    <property type="entry name" value="Znf_CCHC_sf"/>
</dbReference>
<keyword evidence="9 13" id="KW-0799">Topoisomerase</keyword>
<keyword evidence="8" id="KW-0460">Magnesium</keyword>
<evidence type="ECO:0000256" key="2">
    <source>
        <dbReference type="ARBA" id="ARBA00001946"/>
    </source>
</evidence>
<dbReference type="Proteomes" id="UP001633002">
    <property type="component" value="Unassembled WGS sequence"/>
</dbReference>
<dbReference type="InterPro" id="IPR013825">
    <property type="entry name" value="Topo_IA_cen_sub2"/>
</dbReference>
<evidence type="ECO:0000256" key="3">
    <source>
        <dbReference type="ARBA" id="ARBA00009446"/>
    </source>
</evidence>
<name>A0ABD3IA20_9MARC</name>
<evidence type="ECO:0000256" key="8">
    <source>
        <dbReference type="ARBA" id="ARBA00022842"/>
    </source>
</evidence>
<protein>
    <recommendedName>
        <fullName evidence="13">DNA topoisomerase</fullName>
        <ecNumber evidence="13">5.6.2.1</ecNumber>
    </recommendedName>
</protein>
<dbReference type="InterPro" id="IPR034144">
    <property type="entry name" value="TOPRIM_TopoIII"/>
</dbReference>
<dbReference type="SMART" id="SM00493">
    <property type="entry name" value="TOPRIM"/>
    <property type="match status" value="1"/>
</dbReference>
<reference evidence="18 19" key="1">
    <citation type="submission" date="2024-09" db="EMBL/GenBank/DDBJ databases">
        <title>Chromosome-scale assembly of Riccia sorocarpa.</title>
        <authorList>
            <person name="Paukszto L."/>
        </authorList>
    </citation>
    <scope>NUCLEOTIDE SEQUENCE [LARGE SCALE GENOMIC DNA]</scope>
    <source>
        <strain evidence="18">LP-2024</strain>
        <tissue evidence="18">Aerial parts of the thallus</tissue>
    </source>
</reference>
<evidence type="ECO:0000256" key="11">
    <source>
        <dbReference type="ARBA" id="ARBA00023235"/>
    </source>
</evidence>
<evidence type="ECO:0000256" key="4">
    <source>
        <dbReference type="ARBA" id="ARBA00022723"/>
    </source>
</evidence>
<dbReference type="SUPFAM" id="SSF56712">
    <property type="entry name" value="Prokaryotic type I DNA topoisomerase"/>
    <property type="match status" value="1"/>
</dbReference>
<comment type="catalytic activity">
    <reaction evidence="1 13">
        <text>ATP-independent breakage of single-stranded DNA, followed by passage and rejoining.</text>
        <dbReference type="EC" id="5.6.2.1"/>
    </reaction>
</comment>
<dbReference type="Gene3D" id="1.10.290.10">
    <property type="entry name" value="Topoisomerase I, domain 4"/>
    <property type="match status" value="1"/>
</dbReference>
<dbReference type="PANTHER" id="PTHR11390">
    <property type="entry name" value="PROKARYOTIC DNA TOPOISOMERASE"/>
    <property type="match status" value="1"/>
</dbReference>
<dbReference type="Pfam" id="PF01131">
    <property type="entry name" value="Topoisom_bac"/>
    <property type="match status" value="1"/>
</dbReference>
<dbReference type="PANTHER" id="PTHR11390:SF21">
    <property type="entry name" value="DNA TOPOISOMERASE 3-ALPHA"/>
    <property type="match status" value="1"/>
</dbReference>
<evidence type="ECO:0000256" key="14">
    <source>
        <dbReference type="SAM" id="MobiDB-lite"/>
    </source>
</evidence>
<organism evidence="18 19">
    <name type="scientific">Riccia sorocarpa</name>
    <dbReference type="NCBI Taxonomy" id="122646"/>
    <lineage>
        <taxon>Eukaryota</taxon>
        <taxon>Viridiplantae</taxon>
        <taxon>Streptophyta</taxon>
        <taxon>Embryophyta</taxon>
        <taxon>Marchantiophyta</taxon>
        <taxon>Marchantiopsida</taxon>
        <taxon>Marchantiidae</taxon>
        <taxon>Marchantiales</taxon>
        <taxon>Ricciaceae</taxon>
        <taxon>Riccia</taxon>
    </lineage>
</organism>
<feature type="region of interest" description="Disordered" evidence="14">
    <location>
        <begin position="734"/>
        <end position="778"/>
    </location>
</feature>
<dbReference type="InterPro" id="IPR013497">
    <property type="entry name" value="Topo_IA_cen"/>
</dbReference>
<dbReference type="Pfam" id="PF00098">
    <property type="entry name" value="zf-CCHC"/>
    <property type="match status" value="1"/>
</dbReference>
<dbReference type="PRINTS" id="PR00417">
    <property type="entry name" value="PRTPISMRASEI"/>
</dbReference>
<dbReference type="CDD" id="cd03362">
    <property type="entry name" value="TOPRIM_TopoIA_TopoIII"/>
    <property type="match status" value="1"/>
</dbReference>
<dbReference type="GO" id="GO:0003917">
    <property type="term" value="F:DNA topoisomerase type I (single strand cut, ATP-independent) activity"/>
    <property type="evidence" value="ECO:0007669"/>
    <property type="project" value="UniProtKB-EC"/>
</dbReference>
<dbReference type="InterPro" id="IPR023406">
    <property type="entry name" value="Topo_IA_AS"/>
</dbReference>
<dbReference type="SUPFAM" id="SSF57756">
    <property type="entry name" value="Retrovirus zinc finger-like domains"/>
    <property type="match status" value="1"/>
</dbReference>
<sequence>MTVPRVLNVAEKPSVAKAVAGILSRNQHHVREGRSPYNKIFEFSYSIRGQQCFMLMTSVTGHLMELEFEDQYRKWHSCDPAVLYQAPIRKRVPQDKSALERTLQEEARRCQRLVLWLDCDREGENIAFEVVEVCLGSNPRLDIWRAHFSALIDRDIHHAAQNLGRPNRMFADAVDARQEIDLRIGASFTRFQTMLLKDSFVFPYADEERKMVLSYGPCQFPTLGFVVERYWQIQAHVPEEFWVINCSYNSTEGGSCQFVWTRGRLFDRLAASVIYEMCIEDPTATVIQVTGQETRKFPPCPLNTVELQKRCSRNFRMGSEQTMKVAEELYQSGFISYPRTETDSFTENTDLQGMVREQTGHNVWGSYAQRLLDPAAGLWRQPSNGGHNDKAHPPIHPTRFSQGEGNWTNDHRRVYELVVRHFLACVSQPAVGYTSTASIDIAGETFKATGLMITAKNYLEVYIYDSWGTSTLPTFEIGQQFIPDSLTLDSGMTQPPPLLSEADLISLMDKAGIGTDATMHDHIKKLLDRCYATKDANTRFSPTNLGEALVMGYDAMGYELWKPYLRAMMENDMKAVSEGTKSKDQVLASCLQQMKDCFLDAKQKKDKLFEAMELFFERAQGGRTQGDESYGEVVRLCPTCQQSNMVLKKRQDGNYFVSCSGYPLCKTAVWLPGAISEATVQSQACAVCGPGQVFKIRFKFRRAEIPPQFSTDHTGCVGGCDEILKEIIEMCGTGSRPSAGQSTTRGGRGGIGTNSSVNQNRADRRNSTDTPNAGRSGRACSNCGQLGHYLTDCPQGTGRGSNTGWQSRSTLTGAAVMNNVYHGPLTQRRTEDDSSMPVLHERVTSFCGKMPAKVLNDSNLQVLIAVVVLTPGVVKAGHEPPAEDEEELRAMQLRVVAKPPPEEDVGDSLLVGEQRKVVVEARTEEAVLFVEILLTGPMPARQGPIHRDNTFAMF</sequence>
<dbReference type="InterPro" id="IPR003601">
    <property type="entry name" value="Topo_IA_2"/>
</dbReference>
<dbReference type="InterPro" id="IPR001878">
    <property type="entry name" value="Znf_CCHC"/>
</dbReference>
<dbReference type="InterPro" id="IPR013498">
    <property type="entry name" value="Topo_IA_Znf"/>
</dbReference>
<evidence type="ECO:0000259" key="17">
    <source>
        <dbReference type="PROSITE" id="PS52039"/>
    </source>
</evidence>
<keyword evidence="5" id="KW-0677">Repeat</keyword>
<evidence type="ECO:0000256" key="10">
    <source>
        <dbReference type="ARBA" id="ARBA00023125"/>
    </source>
</evidence>
<feature type="domain" description="Toprim" evidence="16">
    <location>
        <begin position="5"/>
        <end position="149"/>
    </location>
</feature>
<dbReference type="Gene3D" id="3.30.65.10">
    <property type="entry name" value="Bacterial Topoisomerase I, domain 1"/>
    <property type="match status" value="1"/>
</dbReference>
<feature type="domain" description="Topo IA-type catalytic" evidence="17">
    <location>
        <begin position="167"/>
        <end position="599"/>
    </location>
</feature>
<dbReference type="GO" id="GO:0003677">
    <property type="term" value="F:DNA binding"/>
    <property type="evidence" value="ECO:0007669"/>
    <property type="project" value="UniProtKB-KW"/>
</dbReference>
<dbReference type="Pfam" id="PF01751">
    <property type="entry name" value="Toprim"/>
    <property type="match status" value="1"/>
</dbReference>
<dbReference type="FunFam" id="2.70.20.10:FF:000004">
    <property type="entry name" value="DNA topoisomerase"/>
    <property type="match status" value="1"/>
</dbReference>
<evidence type="ECO:0000256" key="5">
    <source>
        <dbReference type="ARBA" id="ARBA00022737"/>
    </source>
</evidence>